<feature type="signal peptide" evidence="1">
    <location>
        <begin position="1"/>
        <end position="22"/>
    </location>
</feature>
<organism evidence="2 3">
    <name type="scientific">Mesorhizobium ciceri</name>
    <dbReference type="NCBI Taxonomy" id="39645"/>
    <lineage>
        <taxon>Bacteria</taxon>
        <taxon>Pseudomonadati</taxon>
        <taxon>Pseudomonadota</taxon>
        <taxon>Alphaproteobacteria</taxon>
        <taxon>Hyphomicrobiales</taxon>
        <taxon>Phyllobacteriaceae</taxon>
        <taxon>Mesorhizobium</taxon>
    </lineage>
</organism>
<name>A0AB38TJC7_9HYPH</name>
<sequence>MKHARILATALAVGLAPIAAKAQSMSPMRGEINSFTDVFAVRVFPANPYDRKIRVEIHVYDQDFQPVDARVSPNVFQLASQASRSVLVVVPFDGAAERKVRICTESIPFPNQQTQIRAQICGKFFGRRKS</sequence>
<evidence type="ECO:0000256" key="1">
    <source>
        <dbReference type="SAM" id="SignalP"/>
    </source>
</evidence>
<evidence type="ECO:0000313" key="3">
    <source>
        <dbReference type="Proteomes" id="UP001060070"/>
    </source>
</evidence>
<dbReference type="Proteomes" id="UP001060070">
    <property type="component" value="Chromosome"/>
</dbReference>
<proteinExistence type="predicted"/>
<dbReference type="AlphaFoldDB" id="A0AB38TJC7"/>
<dbReference type="RefSeq" id="WP_013529600.1">
    <property type="nucleotide sequence ID" value="NZ_CP088147.1"/>
</dbReference>
<feature type="chain" id="PRO_5044285137" description="Tat pathway signal protein" evidence="1">
    <location>
        <begin position="23"/>
        <end position="130"/>
    </location>
</feature>
<gene>
    <name evidence="2" type="ORF">LRP29_10690</name>
</gene>
<reference evidence="2 3" key="1">
    <citation type="journal article" date="2022" name="Microbiol. Resour. Announc.">
        <title>Complete Genome Sequence of Mesorhizobium ciceri Strain R30, a Rhizobium Used as a Commercial Inoculant for Chickpea in Argentina.</title>
        <authorList>
            <person name="Foresto E."/>
            <person name="Revale S."/>
            <person name="Primo E."/>
            <person name="Nievas F."/>
            <person name="Carezzano E."/>
            <person name="Puente M."/>
            <person name="Alzari P."/>
            <person name="Mart M."/>
            <person name="Ben-Assaya M."/>
            <person name="Mornico D."/>
            <person name="Santoro M."/>
            <person name="Mart F."/>
            <person name="Giordano W."/>
            <person name="Bogino P."/>
        </authorList>
    </citation>
    <scope>NUCLEOTIDE SEQUENCE [LARGE SCALE GENOMIC DNA]</scope>
    <source>
        <strain evidence="2 3">R30</strain>
    </source>
</reference>
<keyword evidence="3" id="KW-1185">Reference proteome</keyword>
<accession>A0AB38TJC7</accession>
<evidence type="ECO:0008006" key="4">
    <source>
        <dbReference type="Google" id="ProtNLM"/>
    </source>
</evidence>
<evidence type="ECO:0000313" key="2">
    <source>
        <dbReference type="EMBL" id="UTU54818.1"/>
    </source>
</evidence>
<protein>
    <recommendedName>
        <fullName evidence="4">Tat pathway signal protein</fullName>
    </recommendedName>
</protein>
<dbReference type="EMBL" id="CP088147">
    <property type="protein sequence ID" value="UTU54818.1"/>
    <property type="molecule type" value="Genomic_DNA"/>
</dbReference>
<keyword evidence="1" id="KW-0732">Signal</keyword>